<dbReference type="Proteomes" id="UP000192656">
    <property type="component" value="Unassembled WGS sequence"/>
</dbReference>
<dbReference type="PANTHER" id="PTHR43058:SF1">
    <property type="entry name" value="DUF427 DOMAIN-CONTAINING PROTEIN"/>
    <property type="match status" value="1"/>
</dbReference>
<reference evidence="1 2" key="1">
    <citation type="submission" date="2017-04" db="EMBL/GenBank/DDBJ databases">
        <authorList>
            <person name="Afonso C.L."/>
            <person name="Miller P.J."/>
            <person name="Scott M.A."/>
            <person name="Spackman E."/>
            <person name="Goraichik I."/>
            <person name="Dimitrov K.M."/>
            <person name="Suarez D.L."/>
            <person name="Swayne D.E."/>
        </authorList>
    </citation>
    <scope>NUCLEOTIDE SEQUENCE [LARGE SCALE GENOMIC DNA]</scope>
    <source>
        <strain evidence="1 2">CGMCC 1.10972</strain>
    </source>
</reference>
<name>A0A1W2ENG9_9HYPH</name>
<proteinExistence type="predicted"/>
<evidence type="ECO:0000313" key="1">
    <source>
        <dbReference type="EMBL" id="SMD10658.1"/>
    </source>
</evidence>
<protein>
    <submittedName>
        <fullName evidence="1">Uncharacterized protein</fullName>
    </submittedName>
</protein>
<accession>A0A1W2ENG9</accession>
<dbReference type="EMBL" id="FWXR01000028">
    <property type="protein sequence ID" value="SMD10658.1"/>
    <property type="molecule type" value="Genomic_DNA"/>
</dbReference>
<keyword evidence="2" id="KW-1185">Reference proteome</keyword>
<dbReference type="AlphaFoldDB" id="A0A1W2ENG9"/>
<sequence length="98" mass="11031">MRPTAEPTSAGQESVWSFPRPAIAERTAAQIVIEDRGRRIADSRRTVRALETSHPPSIGKLHLRMEGRGGLLGRPRRAYRNFLSEARAPILPEIFRLC</sequence>
<evidence type="ECO:0000313" key="2">
    <source>
        <dbReference type="Proteomes" id="UP000192656"/>
    </source>
</evidence>
<dbReference type="PANTHER" id="PTHR43058">
    <property type="entry name" value="SLR0655 PROTEIN"/>
    <property type="match status" value="1"/>
</dbReference>
<gene>
    <name evidence="1" type="ORF">SAMN06297251_12810</name>
</gene>
<dbReference type="STRING" id="937218.SAMN06297251_12810"/>
<organism evidence="1 2">
    <name type="scientific">Fulvimarina manganoxydans</name>
    <dbReference type="NCBI Taxonomy" id="937218"/>
    <lineage>
        <taxon>Bacteria</taxon>
        <taxon>Pseudomonadati</taxon>
        <taxon>Pseudomonadota</taxon>
        <taxon>Alphaproteobacteria</taxon>
        <taxon>Hyphomicrobiales</taxon>
        <taxon>Aurantimonadaceae</taxon>
        <taxon>Fulvimarina</taxon>
    </lineage>
</organism>